<organism evidence="1 2">
    <name type="scientific">Aspergillus tanneri</name>
    <dbReference type="NCBI Taxonomy" id="1220188"/>
    <lineage>
        <taxon>Eukaryota</taxon>
        <taxon>Fungi</taxon>
        <taxon>Dikarya</taxon>
        <taxon>Ascomycota</taxon>
        <taxon>Pezizomycotina</taxon>
        <taxon>Eurotiomycetes</taxon>
        <taxon>Eurotiomycetidae</taxon>
        <taxon>Eurotiales</taxon>
        <taxon>Aspergillaceae</taxon>
        <taxon>Aspergillus</taxon>
        <taxon>Aspergillus subgen. Circumdati</taxon>
    </lineage>
</organism>
<name>A0A4S3JB81_9EURO</name>
<accession>A0A4S3JB81</accession>
<dbReference type="EMBL" id="SOSA01000340">
    <property type="protein sequence ID" value="THC92366.1"/>
    <property type="molecule type" value="Genomic_DNA"/>
</dbReference>
<gene>
    <name evidence="1" type="ORF">EYZ11_008156</name>
</gene>
<evidence type="ECO:0000313" key="2">
    <source>
        <dbReference type="Proteomes" id="UP000308092"/>
    </source>
</evidence>
<evidence type="ECO:0000313" key="1">
    <source>
        <dbReference type="EMBL" id="THC92366.1"/>
    </source>
</evidence>
<reference evidence="1 2" key="1">
    <citation type="submission" date="2019-03" db="EMBL/GenBank/DDBJ databases">
        <title>The genome sequence of a newly discovered highly antifungal drug resistant Aspergillus species, Aspergillus tanneri NIH 1004.</title>
        <authorList>
            <person name="Mounaud S."/>
            <person name="Singh I."/>
            <person name="Joardar V."/>
            <person name="Pakala S."/>
            <person name="Pakala S."/>
            <person name="Venepally P."/>
            <person name="Hoover J."/>
            <person name="Nierman W."/>
            <person name="Chung J."/>
            <person name="Losada L."/>
        </authorList>
    </citation>
    <scope>NUCLEOTIDE SEQUENCE [LARGE SCALE GENOMIC DNA]</scope>
    <source>
        <strain evidence="1 2">NIH1004</strain>
    </source>
</reference>
<comment type="caution">
    <text evidence="1">The sequence shown here is derived from an EMBL/GenBank/DDBJ whole genome shotgun (WGS) entry which is preliminary data.</text>
</comment>
<protein>
    <submittedName>
        <fullName evidence="1">Uncharacterized protein</fullName>
    </submittedName>
</protein>
<keyword evidence="2" id="KW-1185">Reference proteome</keyword>
<sequence>MPILIGDHSSHASQLWVPALTTKTGRATSRSPVLILQKACKIEPPDPVTESPKGEQ</sequence>
<dbReference type="VEuPathDB" id="FungiDB:EYZ11_008156"/>
<dbReference type="AlphaFoldDB" id="A0A4S3JB81"/>
<proteinExistence type="predicted"/>
<dbReference type="Proteomes" id="UP000308092">
    <property type="component" value="Unassembled WGS sequence"/>
</dbReference>